<dbReference type="HOGENOM" id="CLU_012494_6_4_11"/>
<evidence type="ECO:0000313" key="4">
    <source>
        <dbReference type="Proteomes" id="UP000000214"/>
    </source>
</evidence>
<gene>
    <name evidence="3" type="ordered locus">PACID_29390</name>
</gene>
<accession>K7RRM1</accession>
<sequence length="319" mass="34907">MVSGRPSRTWDEVVTQGRYPAAMATFDPADLTQVRAAAEAGKLALGPGPDLPVVLETELSEFDLHPGAPIVRVRLLSTTHEPDGLLIYVHGGGWVMYSIDHYDRLARHLAAETGWAVAMIDYPLAPEHQFPEPFECTREAVAWLLGDDGEAWLVNAIPPPTRRVLAGDSAGGNIASACALHGREWDVELDAQLLVYPVLDHDLDRPSYFHALFPADIERDEMRVCWDLYCPDKALRDTPEASPLRAPSLAGLPPTMLVTAEGDVLNSEIEAYADRLRRAGVTLTTEHFAGIGHGCLNLWGHSAEVDRVIGEIAAWLKDV</sequence>
<dbReference type="Gene3D" id="3.40.50.1820">
    <property type="entry name" value="alpha/beta hydrolase"/>
    <property type="match status" value="1"/>
</dbReference>
<reference evidence="3 4" key="1">
    <citation type="journal article" date="2012" name="BMC Genomics">
        <title>The genome sequence of Propionibacterium acidipropionici provides insights into its biotechnological and industrial potential.</title>
        <authorList>
            <person name="Parizzi L.P."/>
            <person name="Grassi M.C."/>
            <person name="Llerena L.A."/>
            <person name="Carazzolle M.F."/>
            <person name="Queiroz V.L."/>
            <person name="Lunardi I."/>
            <person name="Zeidler A.F."/>
            <person name="Teixeira P.J."/>
            <person name="Mieczkowski P."/>
            <person name="Rincones J."/>
            <person name="Pereira G.A."/>
        </authorList>
    </citation>
    <scope>NUCLEOTIDE SEQUENCE [LARGE SCALE GENOMIC DNA]</scope>
    <source>
        <strain evidence="4">ATCC 4875 / DSM 20272 / JCM 6432 / NBRC 12425 / NCIMB 8070</strain>
    </source>
</reference>
<dbReference type="eggNOG" id="COG0657">
    <property type="taxonomic scope" value="Bacteria"/>
</dbReference>
<dbReference type="PANTHER" id="PTHR48081">
    <property type="entry name" value="AB HYDROLASE SUPERFAMILY PROTEIN C4A8.06C"/>
    <property type="match status" value="1"/>
</dbReference>
<dbReference type="PANTHER" id="PTHR48081:SF8">
    <property type="entry name" value="ALPHA_BETA HYDROLASE FOLD-3 DOMAIN-CONTAINING PROTEIN-RELATED"/>
    <property type="match status" value="1"/>
</dbReference>
<dbReference type="AlphaFoldDB" id="K7RRM1"/>
<dbReference type="PATRIC" id="fig|1171373.8.peg.2889"/>
<keyword evidence="1 3" id="KW-0378">Hydrolase</keyword>
<dbReference type="InterPro" id="IPR029058">
    <property type="entry name" value="AB_hydrolase_fold"/>
</dbReference>
<dbReference type="InterPro" id="IPR013094">
    <property type="entry name" value="AB_hydrolase_3"/>
</dbReference>
<dbReference type="EMBL" id="CP003493">
    <property type="protein sequence ID" value="AFV90704.1"/>
    <property type="molecule type" value="Genomic_DNA"/>
</dbReference>
<evidence type="ECO:0000259" key="2">
    <source>
        <dbReference type="Pfam" id="PF07859"/>
    </source>
</evidence>
<dbReference type="InterPro" id="IPR050300">
    <property type="entry name" value="GDXG_lipolytic_enzyme"/>
</dbReference>
<evidence type="ECO:0000256" key="1">
    <source>
        <dbReference type="ARBA" id="ARBA00022801"/>
    </source>
</evidence>
<name>K7RRM1_ACIA4</name>
<dbReference type="Pfam" id="PF07859">
    <property type="entry name" value="Abhydrolase_3"/>
    <property type="match status" value="1"/>
</dbReference>
<proteinExistence type="predicted"/>
<dbReference type="GO" id="GO:0016787">
    <property type="term" value="F:hydrolase activity"/>
    <property type="evidence" value="ECO:0007669"/>
    <property type="project" value="UniProtKB-KW"/>
</dbReference>
<organism evidence="3 4">
    <name type="scientific">Acidipropionibacterium acidipropionici (strain ATCC 4875 / DSM 20272 / JCM 6432 / NBRC 12425 / NCIMB 8070 / 4)</name>
    <name type="common">Propionibacterium acidipropionici</name>
    <dbReference type="NCBI Taxonomy" id="1171373"/>
    <lineage>
        <taxon>Bacteria</taxon>
        <taxon>Bacillati</taxon>
        <taxon>Actinomycetota</taxon>
        <taxon>Actinomycetes</taxon>
        <taxon>Propionibacteriales</taxon>
        <taxon>Propionibacteriaceae</taxon>
        <taxon>Acidipropionibacterium</taxon>
    </lineage>
</organism>
<dbReference type="SUPFAM" id="SSF53474">
    <property type="entry name" value="alpha/beta-Hydrolases"/>
    <property type="match status" value="1"/>
</dbReference>
<dbReference type="STRING" id="1171373.PACID_29390"/>
<protein>
    <submittedName>
        <fullName evidence="3">Alpha/beta hydrolase fold-3 domain-containing protein</fullName>
    </submittedName>
</protein>
<evidence type="ECO:0000313" key="3">
    <source>
        <dbReference type="EMBL" id="AFV90704.1"/>
    </source>
</evidence>
<feature type="domain" description="Alpha/beta hydrolase fold-3" evidence="2">
    <location>
        <begin position="86"/>
        <end position="296"/>
    </location>
</feature>
<dbReference type="Proteomes" id="UP000000214">
    <property type="component" value="Chromosome"/>
</dbReference>
<dbReference type="KEGG" id="pbo:PACID_29390"/>